<dbReference type="SMART" id="SM00212">
    <property type="entry name" value="UBCc"/>
    <property type="match status" value="1"/>
</dbReference>
<dbReference type="WBParaSite" id="MhA1_Contig762.frz3.gene10">
    <property type="protein sequence ID" value="MhA1_Contig762.frz3.gene10"/>
    <property type="gene ID" value="MhA1_Contig762.frz3.gene10"/>
</dbReference>
<evidence type="ECO:0000313" key="7">
    <source>
        <dbReference type="WBParaSite" id="MhA1_Contig762.frz3.gene10"/>
    </source>
</evidence>
<protein>
    <submittedName>
        <fullName evidence="7">UBIQUITIN_CONJUGAT_2 domain-containing protein</fullName>
    </submittedName>
</protein>
<dbReference type="GO" id="GO:0005524">
    <property type="term" value="F:ATP binding"/>
    <property type="evidence" value="ECO:0007669"/>
    <property type="project" value="UniProtKB-UniRule"/>
</dbReference>
<reference evidence="7" key="1">
    <citation type="submission" date="2016-11" db="UniProtKB">
        <authorList>
            <consortium name="WormBaseParasite"/>
        </authorList>
    </citation>
    <scope>IDENTIFICATION</scope>
</reference>
<dbReference type="AlphaFoldDB" id="A0A1I8BZ68"/>
<evidence type="ECO:0000259" key="5">
    <source>
        <dbReference type="PROSITE" id="PS50127"/>
    </source>
</evidence>
<proteinExistence type="inferred from homology"/>
<dbReference type="PROSITE" id="PS00183">
    <property type="entry name" value="UBC_1"/>
    <property type="match status" value="1"/>
</dbReference>
<evidence type="ECO:0000256" key="2">
    <source>
        <dbReference type="ARBA" id="ARBA00022786"/>
    </source>
</evidence>
<keyword evidence="4" id="KW-0067">ATP-binding</keyword>
<evidence type="ECO:0000256" key="3">
    <source>
        <dbReference type="PROSITE-ProRule" id="PRU10133"/>
    </source>
</evidence>
<dbReference type="PROSITE" id="PS50127">
    <property type="entry name" value="UBC_2"/>
    <property type="match status" value="1"/>
</dbReference>
<organism evidence="6 7">
    <name type="scientific">Meloidogyne hapla</name>
    <name type="common">Root-knot nematode worm</name>
    <dbReference type="NCBI Taxonomy" id="6305"/>
    <lineage>
        <taxon>Eukaryota</taxon>
        <taxon>Metazoa</taxon>
        <taxon>Ecdysozoa</taxon>
        <taxon>Nematoda</taxon>
        <taxon>Chromadorea</taxon>
        <taxon>Rhabditida</taxon>
        <taxon>Tylenchina</taxon>
        <taxon>Tylenchomorpha</taxon>
        <taxon>Tylenchoidea</taxon>
        <taxon>Meloidogynidae</taxon>
        <taxon>Meloidogyninae</taxon>
        <taxon>Meloidogyne</taxon>
    </lineage>
</organism>
<dbReference type="PANTHER" id="PTHR24068">
    <property type="entry name" value="UBIQUITIN-CONJUGATING ENZYME E2"/>
    <property type="match status" value="1"/>
</dbReference>
<dbReference type="InterPro" id="IPR000608">
    <property type="entry name" value="UBC"/>
</dbReference>
<dbReference type="InterPro" id="IPR016135">
    <property type="entry name" value="UBQ-conjugating_enzyme/RWD"/>
</dbReference>
<dbReference type="Gene3D" id="3.10.110.10">
    <property type="entry name" value="Ubiquitin Conjugating Enzyme"/>
    <property type="match status" value="1"/>
</dbReference>
<accession>A0A1I8BZ68</accession>
<keyword evidence="1" id="KW-0808">Transferase</keyword>
<keyword evidence="6" id="KW-1185">Reference proteome</keyword>
<dbReference type="Pfam" id="PF00179">
    <property type="entry name" value="UQ_con"/>
    <property type="match status" value="1"/>
</dbReference>
<dbReference type="Proteomes" id="UP000095281">
    <property type="component" value="Unplaced"/>
</dbReference>
<keyword evidence="4" id="KW-0547">Nucleotide-binding</keyword>
<evidence type="ECO:0000256" key="1">
    <source>
        <dbReference type="ARBA" id="ARBA00022679"/>
    </source>
</evidence>
<comment type="similarity">
    <text evidence="4">Belongs to the ubiquitin-conjugating enzyme family.</text>
</comment>
<evidence type="ECO:0000256" key="4">
    <source>
        <dbReference type="RuleBase" id="RU362109"/>
    </source>
</evidence>
<dbReference type="OMA" id="INDREQY"/>
<dbReference type="SUPFAM" id="SSF54495">
    <property type="entry name" value="UBC-like"/>
    <property type="match status" value="1"/>
</dbReference>
<keyword evidence="2 4" id="KW-0833">Ubl conjugation pathway</keyword>
<feature type="active site" description="Glycyl thioester intermediate" evidence="3">
    <location>
        <position position="141"/>
    </location>
</feature>
<feature type="domain" description="UBC core" evidence="5">
    <location>
        <begin position="56"/>
        <end position="203"/>
    </location>
</feature>
<dbReference type="GO" id="GO:0016740">
    <property type="term" value="F:transferase activity"/>
    <property type="evidence" value="ECO:0007669"/>
    <property type="project" value="UniProtKB-KW"/>
</dbReference>
<name>A0A1I8BZ68_MELHA</name>
<sequence length="204" mass="23971">MMPEYDFGAILCWHEEMRRRTLIEKGLHRLDSKIYQNWPQTRFHKEWVKTDGNVNLDNFDCLSELTDIERDPPDFCSARPINDEDPFQWQATILGPPDSPYEGGVFFLLINFPQEYPFRPPKVSFTTRIYHPNINSHGSICLDILRSQWSPALIISKVLLSISSFLCDPNPYSPLVPRIAEIYINDREQYNANVRRWTQLYAMS</sequence>
<dbReference type="InterPro" id="IPR023313">
    <property type="entry name" value="UBQ-conjugating_AS"/>
</dbReference>
<dbReference type="FunFam" id="3.10.110.10:FF:000002">
    <property type="entry name" value="Ubiquitin-conjugating enzyme E2 D3"/>
    <property type="match status" value="1"/>
</dbReference>
<evidence type="ECO:0000313" key="6">
    <source>
        <dbReference type="Proteomes" id="UP000095281"/>
    </source>
</evidence>